<dbReference type="CDD" id="cd16012">
    <property type="entry name" value="ALP"/>
    <property type="match status" value="1"/>
</dbReference>
<feature type="binding site" evidence="3">
    <location>
        <position position="312"/>
    </location>
    <ligand>
        <name>Zn(2+)</name>
        <dbReference type="ChEBI" id="CHEBI:29105"/>
        <label>2</label>
    </ligand>
</feature>
<reference evidence="5" key="1">
    <citation type="journal article" date="2020" name="mSystems">
        <title>Genome- and Community-Level Interaction Insights into Carbon Utilization and Element Cycling Functions of Hydrothermarchaeota in Hydrothermal Sediment.</title>
        <authorList>
            <person name="Zhou Z."/>
            <person name="Liu Y."/>
            <person name="Xu W."/>
            <person name="Pan J."/>
            <person name="Luo Z.H."/>
            <person name="Li M."/>
        </authorList>
    </citation>
    <scope>NUCLEOTIDE SEQUENCE [LARGE SCALE GENOMIC DNA]</scope>
    <source>
        <strain evidence="5">HyVt-76</strain>
    </source>
</reference>
<dbReference type="PRINTS" id="PR00113">
    <property type="entry name" value="ALKPHPHTASE"/>
</dbReference>
<dbReference type="InterPro" id="IPR001952">
    <property type="entry name" value="Alkaline_phosphatase"/>
</dbReference>
<evidence type="ECO:0000256" key="2">
    <source>
        <dbReference type="PIRSR" id="PIRSR601952-1"/>
    </source>
</evidence>
<keyword evidence="3" id="KW-0862">Zinc</keyword>
<comment type="cofactor">
    <cofactor evidence="3">
        <name>Mg(2+)</name>
        <dbReference type="ChEBI" id="CHEBI:18420"/>
    </cofactor>
    <text evidence="3">Binds 1 Mg(2+) ion.</text>
</comment>
<dbReference type="PANTHER" id="PTHR11596:SF5">
    <property type="entry name" value="ALKALINE PHOSPHATASE"/>
    <property type="match status" value="1"/>
</dbReference>
<keyword evidence="3" id="KW-0479">Metal-binding</keyword>
<feature type="binding site" evidence="3">
    <location>
        <position position="150"/>
    </location>
    <ligand>
        <name>Mg(2+)</name>
        <dbReference type="ChEBI" id="CHEBI:18420"/>
    </ligand>
</feature>
<dbReference type="GO" id="GO:0046872">
    <property type="term" value="F:metal ion binding"/>
    <property type="evidence" value="ECO:0007669"/>
    <property type="project" value="UniProtKB-KW"/>
</dbReference>
<feature type="binding site" evidence="3">
    <location>
        <position position="37"/>
    </location>
    <ligand>
        <name>Zn(2+)</name>
        <dbReference type="ChEBI" id="CHEBI:29105"/>
        <label>2</label>
    </ligand>
</feature>
<keyword evidence="3" id="KW-0460">Magnesium</keyword>
<feature type="binding site" evidence="3">
    <location>
        <position position="357"/>
    </location>
    <ligand>
        <name>Zn(2+)</name>
        <dbReference type="ChEBI" id="CHEBI:29105"/>
        <label>2</label>
    </ligand>
</feature>
<feature type="binding site" evidence="3">
    <location>
        <position position="37"/>
    </location>
    <ligand>
        <name>Mg(2+)</name>
        <dbReference type="ChEBI" id="CHEBI:18420"/>
    </ligand>
</feature>
<dbReference type="SUPFAM" id="SSF53649">
    <property type="entry name" value="Alkaline phosphatase-like"/>
    <property type="match status" value="1"/>
</dbReference>
<comment type="caution">
    <text evidence="5">The sequence shown here is derived from an EMBL/GenBank/DDBJ whole genome shotgun (WGS) entry which is preliminary data.</text>
</comment>
<protein>
    <submittedName>
        <fullName evidence="5">Alkaline phosphatase</fullName>
    </submittedName>
</protein>
<dbReference type="GO" id="GO:0004035">
    <property type="term" value="F:alkaline phosphatase activity"/>
    <property type="evidence" value="ECO:0007669"/>
    <property type="project" value="TreeGrafter"/>
</dbReference>
<dbReference type="Pfam" id="PF00245">
    <property type="entry name" value="Alk_phosphatase"/>
    <property type="match status" value="1"/>
</dbReference>
<evidence type="ECO:0000256" key="1">
    <source>
        <dbReference type="ARBA" id="ARBA00022553"/>
    </source>
</evidence>
<comment type="cofactor">
    <cofactor evidence="3">
        <name>Zn(2+)</name>
        <dbReference type="ChEBI" id="CHEBI:29105"/>
    </cofactor>
    <text evidence="3">Binds 2 Zn(2+) ions.</text>
</comment>
<keyword evidence="1" id="KW-0597">Phosphoprotein</keyword>
<gene>
    <name evidence="5" type="ORF">ENL21_02490</name>
</gene>
<feature type="binding site" evidence="3">
    <location>
        <position position="358"/>
    </location>
    <ligand>
        <name>Zn(2+)</name>
        <dbReference type="ChEBI" id="CHEBI:29105"/>
        <label>2</label>
    </ligand>
</feature>
<comment type="similarity">
    <text evidence="4">Belongs to the alkaline phosphatase family.</text>
</comment>
<evidence type="ECO:0000313" key="5">
    <source>
        <dbReference type="EMBL" id="HHE54622.1"/>
    </source>
</evidence>
<dbReference type="SMART" id="SM00098">
    <property type="entry name" value="alkPPc"/>
    <property type="match status" value="1"/>
</dbReference>
<feature type="binding site" evidence="3">
    <location>
        <position position="307"/>
    </location>
    <ligand>
        <name>Mg(2+)</name>
        <dbReference type="ChEBI" id="CHEBI:18420"/>
    </ligand>
</feature>
<organism evidence="5">
    <name type="scientific">Caldithrix abyssi</name>
    <dbReference type="NCBI Taxonomy" id="187145"/>
    <lineage>
        <taxon>Bacteria</taxon>
        <taxon>Pseudomonadati</taxon>
        <taxon>Calditrichota</taxon>
        <taxon>Calditrichia</taxon>
        <taxon>Calditrichales</taxon>
        <taxon>Calditrichaceae</taxon>
        <taxon>Caldithrix</taxon>
    </lineage>
</organism>
<feature type="binding site" evidence="3">
    <location>
        <position position="148"/>
    </location>
    <ligand>
        <name>Mg(2+)</name>
        <dbReference type="ChEBI" id="CHEBI:18420"/>
    </ligand>
</feature>
<feature type="binding site" evidence="3">
    <location>
        <position position="316"/>
    </location>
    <ligand>
        <name>Zn(2+)</name>
        <dbReference type="ChEBI" id="CHEBI:29105"/>
        <label>2</label>
    </ligand>
</feature>
<dbReference type="EMBL" id="DRTD01000181">
    <property type="protein sequence ID" value="HHE54622.1"/>
    <property type="molecule type" value="Genomic_DNA"/>
</dbReference>
<name>A0A7V5H2S5_CALAY</name>
<proteinExistence type="inferred from homology"/>
<dbReference type="Proteomes" id="UP000886111">
    <property type="component" value="Unassembled WGS sequence"/>
</dbReference>
<sequence length="453" mass="49280">MKKITSLIVSFIFLVLVVNACKKQVESPKNIIVFIADGCGYNQVAAAELFQFGQINQAVYQQFPVRFAMSTFPADGSYEADKAWKSFDYVRQKPTDSAASATALATGHKTTNGKLGVDSTDASLKNIVEVAEEAGKATGVVTTVPFSHATPAGFVVHNSSRENYQQIAQEMIFKSRLEVIMGAGHPEYDDDGRKLEKPNFKFMADYTFDALREGEAGNDADGDGKNDFWSLIEDSADFAGLVSGRTPKRVFGLAKVGATLQANRSGDAMAAPYEVPLNKGLPDLKTMTLGAINVLDDDPDGFFLMVEGGAIDWAGHANQPGRLIEEKLDFDAAVNAAIDWLNKHSSWNETLIIITGDHETGYLTGPNAKTDYNGMPVLPVEQVWPPLFNQGKGKMPGMEFHSHGHTNSLIPFFAKGTGSQRFNDEVDGVDPVRGKFIDNSDVGKVLINFYQAK</sequence>
<evidence type="ECO:0000256" key="3">
    <source>
        <dbReference type="PIRSR" id="PIRSR601952-2"/>
    </source>
</evidence>
<accession>A0A7V5H2S5</accession>
<dbReference type="Gene3D" id="3.40.720.10">
    <property type="entry name" value="Alkaline Phosphatase, subunit A"/>
    <property type="match status" value="1"/>
</dbReference>
<feature type="active site" description="Phosphoserine intermediate" evidence="2">
    <location>
        <position position="97"/>
    </location>
</feature>
<dbReference type="PANTHER" id="PTHR11596">
    <property type="entry name" value="ALKALINE PHOSPHATASE"/>
    <property type="match status" value="1"/>
</dbReference>
<dbReference type="InterPro" id="IPR017850">
    <property type="entry name" value="Alkaline_phosphatase_core_sf"/>
</dbReference>
<dbReference type="AlphaFoldDB" id="A0A7V5H2S5"/>
<evidence type="ECO:0000256" key="4">
    <source>
        <dbReference type="RuleBase" id="RU003946"/>
    </source>
</evidence>